<keyword evidence="3" id="KW-1185">Reference proteome</keyword>
<dbReference type="EMBL" id="JAIWYP010000013">
    <property type="protein sequence ID" value="KAH3716703.1"/>
    <property type="molecule type" value="Genomic_DNA"/>
</dbReference>
<name>A0A9D4HGM6_DREPO</name>
<feature type="region of interest" description="Disordered" evidence="1">
    <location>
        <begin position="48"/>
        <end position="69"/>
    </location>
</feature>
<organism evidence="2 3">
    <name type="scientific">Dreissena polymorpha</name>
    <name type="common">Zebra mussel</name>
    <name type="synonym">Mytilus polymorpha</name>
    <dbReference type="NCBI Taxonomy" id="45954"/>
    <lineage>
        <taxon>Eukaryota</taxon>
        <taxon>Metazoa</taxon>
        <taxon>Spiralia</taxon>
        <taxon>Lophotrochozoa</taxon>
        <taxon>Mollusca</taxon>
        <taxon>Bivalvia</taxon>
        <taxon>Autobranchia</taxon>
        <taxon>Heteroconchia</taxon>
        <taxon>Euheterodonta</taxon>
        <taxon>Imparidentia</taxon>
        <taxon>Neoheterodontei</taxon>
        <taxon>Myida</taxon>
        <taxon>Dreissenoidea</taxon>
        <taxon>Dreissenidae</taxon>
        <taxon>Dreissena</taxon>
    </lineage>
</organism>
<protein>
    <submittedName>
        <fullName evidence="2">Uncharacterized protein</fullName>
    </submittedName>
</protein>
<dbReference type="Proteomes" id="UP000828390">
    <property type="component" value="Unassembled WGS sequence"/>
</dbReference>
<dbReference type="AlphaFoldDB" id="A0A9D4HGM6"/>
<gene>
    <name evidence="2" type="ORF">DPMN_059429</name>
</gene>
<reference evidence="2" key="1">
    <citation type="journal article" date="2019" name="bioRxiv">
        <title>The Genome of the Zebra Mussel, Dreissena polymorpha: A Resource for Invasive Species Research.</title>
        <authorList>
            <person name="McCartney M.A."/>
            <person name="Auch B."/>
            <person name="Kono T."/>
            <person name="Mallez S."/>
            <person name="Zhang Y."/>
            <person name="Obille A."/>
            <person name="Becker A."/>
            <person name="Abrahante J.E."/>
            <person name="Garbe J."/>
            <person name="Badalamenti J.P."/>
            <person name="Herman A."/>
            <person name="Mangelson H."/>
            <person name="Liachko I."/>
            <person name="Sullivan S."/>
            <person name="Sone E.D."/>
            <person name="Koren S."/>
            <person name="Silverstein K.A.T."/>
            <person name="Beckman K.B."/>
            <person name="Gohl D.M."/>
        </authorList>
    </citation>
    <scope>NUCLEOTIDE SEQUENCE</scope>
    <source>
        <strain evidence="2">Duluth1</strain>
        <tissue evidence="2">Whole animal</tissue>
    </source>
</reference>
<reference evidence="2" key="2">
    <citation type="submission" date="2020-11" db="EMBL/GenBank/DDBJ databases">
        <authorList>
            <person name="McCartney M.A."/>
            <person name="Auch B."/>
            <person name="Kono T."/>
            <person name="Mallez S."/>
            <person name="Becker A."/>
            <person name="Gohl D.M."/>
            <person name="Silverstein K.A.T."/>
            <person name="Koren S."/>
            <person name="Bechman K.B."/>
            <person name="Herman A."/>
            <person name="Abrahante J.E."/>
            <person name="Garbe J."/>
        </authorList>
    </citation>
    <scope>NUCLEOTIDE SEQUENCE</scope>
    <source>
        <strain evidence="2">Duluth1</strain>
        <tissue evidence="2">Whole animal</tissue>
    </source>
</reference>
<evidence type="ECO:0000256" key="1">
    <source>
        <dbReference type="SAM" id="MobiDB-lite"/>
    </source>
</evidence>
<evidence type="ECO:0000313" key="3">
    <source>
        <dbReference type="Proteomes" id="UP000828390"/>
    </source>
</evidence>
<evidence type="ECO:0000313" key="2">
    <source>
        <dbReference type="EMBL" id="KAH3716703.1"/>
    </source>
</evidence>
<sequence>MSDEENFGYFGEELHFLLTEPRTPKSSPLYSQIRPHFQDSSEIYTIPVRSTDKRVQHQPVSRSLDKAFE</sequence>
<accession>A0A9D4HGM6</accession>
<proteinExistence type="predicted"/>
<comment type="caution">
    <text evidence="2">The sequence shown here is derived from an EMBL/GenBank/DDBJ whole genome shotgun (WGS) entry which is preliminary data.</text>
</comment>